<dbReference type="InterPro" id="IPR005358">
    <property type="entry name" value="Puta_zinc/iron-chelating_dom"/>
</dbReference>
<sequence>MFLCDKCGLCCRNIDKVPQLKEFHNGDGICKFLTNNKCSIYESRPLICNIDKVYELFFSNLYTLEEFYKLNYQVCMILKKHKV</sequence>
<reference evidence="1 2" key="1">
    <citation type="submission" date="2013-12" db="EMBL/GenBank/DDBJ databases">
        <title>A Varibaculum cambriense genome reconstructed from a premature infant gut community with otherwise low bacterial novelty that shifts toward anaerobic metabolism during the third week of life.</title>
        <authorList>
            <person name="Brown C.T."/>
            <person name="Sharon I."/>
            <person name="Thomas B.C."/>
            <person name="Castelle C.J."/>
            <person name="Morowitz M.J."/>
            <person name="Banfield J.F."/>
        </authorList>
    </citation>
    <scope>NUCLEOTIDE SEQUENCE [LARGE SCALE GENOMIC DNA]</scope>
    <source>
        <strain evidence="2">DORA_11</strain>
    </source>
</reference>
<evidence type="ECO:0000313" key="1">
    <source>
        <dbReference type="EMBL" id="ETI98546.1"/>
    </source>
</evidence>
<evidence type="ECO:0000313" key="2">
    <source>
        <dbReference type="Proteomes" id="UP000018855"/>
    </source>
</evidence>
<gene>
    <name evidence="1" type="ORF">Q619_VDC00542G0014</name>
</gene>
<proteinExistence type="predicted"/>
<comment type="caution">
    <text evidence="1">The sequence shown here is derived from an EMBL/GenBank/DDBJ whole genome shotgun (WGS) entry which is preliminary data.</text>
</comment>
<dbReference type="AlphaFoldDB" id="W1UXQ8"/>
<dbReference type="Proteomes" id="UP000018855">
    <property type="component" value="Unassembled WGS sequence"/>
</dbReference>
<accession>W1UXQ8</accession>
<organism evidence="1 2">
    <name type="scientific">Veillonella dispar DORA_11</name>
    <dbReference type="NCBI Taxonomy" id="1403949"/>
    <lineage>
        <taxon>Bacteria</taxon>
        <taxon>Bacillati</taxon>
        <taxon>Bacillota</taxon>
        <taxon>Negativicutes</taxon>
        <taxon>Veillonellales</taxon>
        <taxon>Veillonellaceae</taxon>
        <taxon>Veillonella</taxon>
    </lineage>
</organism>
<dbReference type="Pfam" id="PF03692">
    <property type="entry name" value="CxxCxxCC"/>
    <property type="match status" value="1"/>
</dbReference>
<name>W1UXQ8_9FIRM</name>
<dbReference type="EMBL" id="AZMJ01000542">
    <property type="protein sequence ID" value="ETI98546.1"/>
    <property type="molecule type" value="Genomic_DNA"/>
</dbReference>
<protein>
    <recommendedName>
        <fullName evidence="3">Flagellin N-methylase</fullName>
    </recommendedName>
</protein>
<evidence type="ECO:0008006" key="3">
    <source>
        <dbReference type="Google" id="ProtNLM"/>
    </source>
</evidence>